<dbReference type="HOGENOM" id="CLU_057371_3_1_1"/>
<dbReference type="PANTHER" id="PTHR15615:SF117">
    <property type="entry name" value="PHO85 CYCLIN PHO80"/>
    <property type="match status" value="1"/>
</dbReference>
<keyword evidence="1 2" id="KW-0195">Cyclin</keyword>
<organism evidence="3 4">
    <name type="scientific">Rozella allomycis (strain CSF55)</name>
    <dbReference type="NCBI Taxonomy" id="988480"/>
    <lineage>
        <taxon>Eukaryota</taxon>
        <taxon>Fungi</taxon>
        <taxon>Fungi incertae sedis</taxon>
        <taxon>Cryptomycota</taxon>
        <taxon>Cryptomycota incertae sedis</taxon>
        <taxon>Rozella</taxon>
    </lineage>
</organism>
<dbReference type="GO" id="GO:0051301">
    <property type="term" value="P:cell division"/>
    <property type="evidence" value="ECO:0007669"/>
    <property type="project" value="UniProtKB-UniRule"/>
</dbReference>
<reference evidence="3 4" key="1">
    <citation type="journal article" date="2013" name="Curr. Biol.">
        <title>Shared signatures of parasitism and phylogenomics unite Cryptomycota and microsporidia.</title>
        <authorList>
            <person name="James T.Y."/>
            <person name="Pelin A."/>
            <person name="Bonen L."/>
            <person name="Ahrendt S."/>
            <person name="Sain D."/>
            <person name="Corradi N."/>
            <person name="Stajich J.E."/>
        </authorList>
    </citation>
    <scope>NUCLEOTIDE SEQUENCE [LARGE SCALE GENOMIC DNA]</scope>
    <source>
        <strain evidence="3 4">CSF55</strain>
    </source>
</reference>
<dbReference type="PANTHER" id="PTHR15615">
    <property type="match status" value="1"/>
</dbReference>
<dbReference type="OMA" id="FQTYCAY"/>
<dbReference type="InterPro" id="IPR036915">
    <property type="entry name" value="Cyclin-like_sf"/>
</dbReference>
<dbReference type="GO" id="GO:0005634">
    <property type="term" value="C:nucleus"/>
    <property type="evidence" value="ECO:0007669"/>
    <property type="project" value="TreeGrafter"/>
</dbReference>
<protein>
    <recommendedName>
        <fullName evidence="2">Cyclin</fullName>
    </recommendedName>
</protein>
<dbReference type="GO" id="GO:0000307">
    <property type="term" value="C:cyclin-dependent protein kinase holoenzyme complex"/>
    <property type="evidence" value="ECO:0007669"/>
    <property type="project" value="TreeGrafter"/>
</dbReference>
<evidence type="ECO:0000313" key="4">
    <source>
        <dbReference type="Proteomes" id="UP000030755"/>
    </source>
</evidence>
<dbReference type="GO" id="GO:0016538">
    <property type="term" value="F:cyclin-dependent protein serine/threonine kinase regulator activity"/>
    <property type="evidence" value="ECO:0007669"/>
    <property type="project" value="TreeGrafter"/>
</dbReference>
<evidence type="ECO:0000313" key="3">
    <source>
        <dbReference type="EMBL" id="EPZ31854.1"/>
    </source>
</evidence>
<dbReference type="PIRSF" id="PIRSF027110">
    <property type="entry name" value="PREG"/>
    <property type="match status" value="1"/>
</dbReference>
<comment type="similarity">
    <text evidence="2">Belongs to the cyclin family.</text>
</comment>
<evidence type="ECO:0000256" key="1">
    <source>
        <dbReference type="ARBA" id="ARBA00023127"/>
    </source>
</evidence>
<dbReference type="EMBL" id="KE561208">
    <property type="protein sequence ID" value="EPZ31854.1"/>
    <property type="molecule type" value="Genomic_DNA"/>
</dbReference>
<dbReference type="GO" id="GO:0019901">
    <property type="term" value="F:protein kinase binding"/>
    <property type="evidence" value="ECO:0007669"/>
    <property type="project" value="UniProtKB-UniRule"/>
</dbReference>
<dbReference type="Pfam" id="PF08613">
    <property type="entry name" value="Cyclin"/>
    <property type="match status" value="1"/>
</dbReference>
<dbReference type="SUPFAM" id="SSF47954">
    <property type="entry name" value="Cyclin-like"/>
    <property type="match status" value="1"/>
</dbReference>
<keyword evidence="4" id="KW-1185">Reference proteome</keyword>
<gene>
    <name evidence="3" type="ORF">O9G_004245</name>
</gene>
<dbReference type="Proteomes" id="UP000030755">
    <property type="component" value="Unassembled WGS sequence"/>
</dbReference>
<dbReference type="CDD" id="cd20558">
    <property type="entry name" value="CYCLIN_ScPCL7-like"/>
    <property type="match status" value="1"/>
</dbReference>
<name>A0A075AP82_ROZAC</name>
<dbReference type="Gene3D" id="1.10.472.10">
    <property type="entry name" value="Cyclin-like"/>
    <property type="match status" value="1"/>
</dbReference>
<dbReference type="OrthoDB" id="337735at2759"/>
<sequence>MQYPYEYTDCPTLILIRIISEVLNKICNLNNALGGSRITRFHSRAPPSISIGDYLERIVKYASLETSCLVMILVFIDRMCEKNRHFSVSSLTVHRFLITACTVAAKSLCDSYCTNTHYAKVGGISMQELNMLELEFLFMIDWDLGITREGLQKYYMNLVLQHPDNTLVERV</sequence>
<dbReference type="InterPro" id="IPR013922">
    <property type="entry name" value="Cyclin_PHO80-like"/>
</dbReference>
<accession>A0A075AP82</accession>
<dbReference type="InterPro" id="IPR012389">
    <property type="entry name" value="Cyclin_P/U"/>
</dbReference>
<dbReference type="AlphaFoldDB" id="A0A075AP82"/>
<proteinExistence type="inferred from homology"/>
<evidence type="ECO:0000256" key="2">
    <source>
        <dbReference type="PIRNR" id="PIRNR027110"/>
    </source>
</evidence>
<dbReference type="STRING" id="988480.A0A075AP82"/>